<protein>
    <recommendedName>
        <fullName evidence="4">Transmembrane protein</fullName>
    </recommendedName>
</protein>
<dbReference type="EMBL" id="JBDJPC010000006">
    <property type="protein sequence ID" value="KAL1497418.1"/>
    <property type="molecule type" value="Genomic_DNA"/>
</dbReference>
<dbReference type="Proteomes" id="UP001566132">
    <property type="component" value="Unassembled WGS sequence"/>
</dbReference>
<reference evidence="2 3" key="1">
    <citation type="submission" date="2024-05" db="EMBL/GenBank/DDBJ databases">
        <title>Genetic variation in Jamaican populations of the coffee berry borer (Hypothenemus hampei).</title>
        <authorList>
            <person name="Errbii M."/>
            <person name="Myrie A."/>
        </authorList>
    </citation>
    <scope>NUCLEOTIDE SEQUENCE [LARGE SCALE GENOMIC DNA]</scope>
    <source>
        <strain evidence="2">JA-Hopewell-2020-01-JO</strain>
        <tissue evidence="2">Whole body</tissue>
    </source>
</reference>
<organism evidence="2 3">
    <name type="scientific">Hypothenemus hampei</name>
    <name type="common">Coffee berry borer</name>
    <dbReference type="NCBI Taxonomy" id="57062"/>
    <lineage>
        <taxon>Eukaryota</taxon>
        <taxon>Metazoa</taxon>
        <taxon>Ecdysozoa</taxon>
        <taxon>Arthropoda</taxon>
        <taxon>Hexapoda</taxon>
        <taxon>Insecta</taxon>
        <taxon>Pterygota</taxon>
        <taxon>Neoptera</taxon>
        <taxon>Endopterygota</taxon>
        <taxon>Coleoptera</taxon>
        <taxon>Polyphaga</taxon>
        <taxon>Cucujiformia</taxon>
        <taxon>Curculionidae</taxon>
        <taxon>Scolytinae</taxon>
        <taxon>Hypothenemus</taxon>
    </lineage>
</organism>
<dbReference type="AlphaFoldDB" id="A0ABD1ELQ9"/>
<evidence type="ECO:0008006" key="4">
    <source>
        <dbReference type="Google" id="ProtNLM"/>
    </source>
</evidence>
<evidence type="ECO:0000313" key="3">
    <source>
        <dbReference type="Proteomes" id="UP001566132"/>
    </source>
</evidence>
<proteinExistence type="predicted"/>
<keyword evidence="3" id="KW-1185">Reference proteome</keyword>
<keyword evidence="1" id="KW-1133">Transmembrane helix</keyword>
<keyword evidence="1" id="KW-0812">Transmembrane</keyword>
<evidence type="ECO:0000313" key="2">
    <source>
        <dbReference type="EMBL" id="KAL1497418.1"/>
    </source>
</evidence>
<comment type="caution">
    <text evidence="2">The sequence shown here is derived from an EMBL/GenBank/DDBJ whole genome shotgun (WGS) entry which is preliminary data.</text>
</comment>
<keyword evidence="1" id="KW-0472">Membrane</keyword>
<accession>A0ABD1ELQ9</accession>
<gene>
    <name evidence="2" type="ORF">ABEB36_008394</name>
</gene>
<name>A0ABD1ELQ9_HYPHA</name>
<evidence type="ECO:0000256" key="1">
    <source>
        <dbReference type="SAM" id="Phobius"/>
    </source>
</evidence>
<sequence length="153" mass="18455">MKQWFSQKGKNSNDLLSHWQREFKEKMGKIPDFPSNLPNKLSGSKSFNPKFFNDFFIKLVKDIGSSFNSNGNQQQPYRPMKYPYTLTAKIVQFPYKFYFQNNWVYRYYVYAVVACFPVFWYITVLSNSKNNNAKWKDIRYKEIEHAQQKFEFA</sequence>
<feature type="transmembrane region" description="Helical" evidence="1">
    <location>
        <begin position="107"/>
        <end position="126"/>
    </location>
</feature>